<feature type="region of interest" description="Disordered" evidence="1">
    <location>
        <begin position="235"/>
        <end position="261"/>
    </location>
</feature>
<sequence length="261" mass="27693">MEGGCVETALALLKKAGRMDLVNQEALAALRPARKAAQGIAAAVLACSPPCSPIRAEKAPRGKGKSPRVGLSEPGKRRGPLGEGEGSRVSGGLFARGNVHARTLDLCWQEENCAWEEPGEHRAALIPWREEQVEPRAAGRSSSTGGQAKRTLAADAPDGRCGGMGFAPAGAGTATSGEQHPGPSGLRWGPVVRLADVELRGEWQQKGAQTAEGQREDLWCEEECVLDFEERSFEEGELVDEGEEKGWWAHGGGVQGRGRAR</sequence>
<comment type="caution">
    <text evidence="2">The sequence shown here is derived from an EMBL/GenBank/DDBJ whole genome shotgun (WGS) entry which is preliminary data.</text>
</comment>
<dbReference type="Proteomes" id="UP001066276">
    <property type="component" value="Chromosome 7"/>
</dbReference>
<evidence type="ECO:0000313" key="2">
    <source>
        <dbReference type="EMBL" id="KAJ1129381.1"/>
    </source>
</evidence>
<protein>
    <submittedName>
        <fullName evidence="2">Uncharacterized protein</fullName>
    </submittedName>
</protein>
<keyword evidence="3" id="KW-1185">Reference proteome</keyword>
<feature type="region of interest" description="Disordered" evidence="1">
    <location>
        <begin position="54"/>
        <end position="92"/>
    </location>
</feature>
<evidence type="ECO:0000256" key="1">
    <source>
        <dbReference type="SAM" id="MobiDB-lite"/>
    </source>
</evidence>
<gene>
    <name evidence="2" type="ORF">NDU88_007752</name>
</gene>
<feature type="region of interest" description="Disordered" evidence="1">
    <location>
        <begin position="130"/>
        <end position="185"/>
    </location>
</feature>
<feature type="compositionally biased region" description="Gly residues" evidence="1">
    <location>
        <begin position="249"/>
        <end position="261"/>
    </location>
</feature>
<accession>A0AAV7PM85</accession>
<dbReference type="AlphaFoldDB" id="A0AAV7PM85"/>
<proteinExistence type="predicted"/>
<reference evidence="2" key="1">
    <citation type="journal article" date="2022" name="bioRxiv">
        <title>Sequencing and chromosome-scale assembly of the giantPleurodeles waltlgenome.</title>
        <authorList>
            <person name="Brown T."/>
            <person name="Elewa A."/>
            <person name="Iarovenko S."/>
            <person name="Subramanian E."/>
            <person name="Araus A.J."/>
            <person name="Petzold A."/>
            <person name="Susuki M."/>
            <person name="Suzuki K.-i.T."/>
            <person name="Hayashi T."/>
            <person name="Toyoda A."/>
            <person name="Oliveira C."/>
            <person name="Osipova E."/>
            <person name="Leigh N.D."/>
            <person name="Simon A."/>
            <person name="Yun M.H."/>
        </authorList>
    </citation>
    <scope>NUCLEOTIDE SEQUENCE</scope>
    <source>
        <strain evidence="2">20211129_DDA</strain>
        <tissue evidence="2">Liver</tissue>
    </source>
</reference>
<evidence type="ECO:0000313" key="3">
    <source>
        <dbReference type="Proteomes" id="UP001066276"/>
    </source>
</evidence>
<organism evidence="2 3">
    <name type="scientific">Pleurodeles waltl</name>
    <name type="common">Iberian ribbed newt</name>
    <dbReference type="NCBI Taxonomy" id="8319"/>
    <lineage>
        <taxon>Eukaryota</taxon>
        <taxon>Metazoa</taxon>
        <taxon>Chordata</taxon>
        <taxon>Craniata</taxon>
        <taxon>Vertebrata</taxon>
        <taxon>Euteleostomi</taxon>
        <taxon>Amphibia</taxon>
        <taxon>Batrachia</taxon>
        <taxon>Caudata</taxon>
        <taxon>Salamandroidea</taxon>
        <taxon>Salamandridae</taxon>
        <taxon>Pleurodelinae</taxon>
        <taxon>Pleurodeles</taxon>
    </lineage>
</organism>
<name>A0AAV7PM85_PLEWA</name>
<dbReference type="EMBL" id="JANPWB010000011">
    <property type="protein sequence ID" value="KAJ1129381.1"/>
    <property type="molecule type" value="Genomic_DNA"/>
</dbReference>